<keyword evidence="3" id="KW-1185">Reference proteome</keyword>
<dbReference type="Proteomes" id="UP000720508">
    <property type="component" value="Unassembled WGS sequence"/>
</dbReference>
<feature type="compositionally biased region" description="Basic and acidic residues" evidence="1">
    <location>
        <begin position="1"/>
        <end position="12"/>
    </location>
</feature>
<feature type="region of interest" description="Disordered" evidence="1">
    <location>
        <begin position="1"/>
        <end position="23"/>
    </location>
</feature>
<organism evidence="2 3">
    <name type="scientific">Streptomyces niphimycinicus</name>
    <dbReference type="NCBI Taxonomy" id="2842201"/>
    <lineage>
        <taxon>Bacteria</taxon>
        <taxon>Bacillati</taxon>
        <taxon>Actinomycetota</taxon>
        <taxon>Actinomycetes</taxon>
        <taxon>Kitasatosporales</taxon>
        <taxon>Streptomycetaceae</taxon>
        <taxon>Streptomyces</taxon>
    </lineage>
</organism>
<gene>
    <name evidence="2" type="ORF">KN815_07450</name>
</gene>
<dbReference type="GO" id="GO:0016740">
    <property type="term" value="F:transferase activity"/>
    <property type="evidence" value="ECO:0007669"/>
    <property type="project" value="UniProtKB-KW"/>
</dbReference>
<protein>
    <submittedName>
        <fullName evidence="2">O-linked N-acetylglucosamine transferase</fullName>
    </submittedName>
</protein>
<name>A0ABS6CAM0_9ACTN</name>
<evidence type="ECO:0000313" key="3">
    <source>
        <dbReference type="Proteomes" id="UP000720508"/>
    </source>
</evidence>
<accession>A0ABS6CAM0</accession>
<keyword evidence="2" id="KW-0808">Transferase</keyword>
<sequence length="117" mass="12065">MAADPRTADSRVADPMVTDPMAADPVGEVHRKITRLLTELGRAGGRPDALVEACVACLEAAQSTSAAATGQQQPDTAAQEALHAVNAAALAVRYALIKAGDERRRAARAGESVTSDT</sequence>
<evidence type="ECO:0000313" key="2">
    <source>
        <dbReference type="EMBL" id="MBU3863923.1"/>
    </source>
</evidence>
<proteinExistence type="predicted"/>
<comment type="caution">
    <text evidence="2">The sequence shown here is derived from an EMBL/GenBank/DDBJ whole genome shotgun (WGS) entry which is preliminary data.</text>
</comment>
<dbReference type="EMBL" id="JAHLEM010000057">
    <property type="protein sequence ID" value="MBU3863923.1"/>
    <property type="molecule type" value="Genomic_DNA"/>
</dbReference>
<reference evidence="2 3" key="1">
    <citation type="submission" date="2021-06" db="EMBL/GenBank/DDBJ databases">
        <authorList>
            <person name="Pan X."/>
        </authorList>
    </citation>
    <scope>NUCLEOTIDE SEQUENCE [LARGE SCALE GENOMIC DNA]</scope>
    <source>
        <strain evidence="2 3">4503</strain>
    </source>
</reference>
<evidence type="ECO:0000256" key="1">
    <source>
        <dbReference type="SAM" id="MobiDB-lite"/>
    </source>
</evidence>